<evidence type="ECO:0000313" key="4">
    <source>
        <dbReference type="Proteomes" id="UP000596742"/>
    </source>
</evidence>
<comment type="caution">
    <text evidence="3">The sequence shown here is derived from an EMBL/GenBank/DDBJ whole genome shotgun (WGS) entry which is preliminary data.</text>
</comment>
<dbReference type="PANTHER" id="PTHR34490">
    <property type="entry name" value="PROTEIN CBG12054-RELATED"/>
    <property type="match status" value="1"/>
</dbReference>
<proteinExistence type="predicted"/>
<dbReference type="EMBL" id="UYJE01005271">
    <property type="protein sequence ID" value="VDI35803.1"/>
    <property type="molecule type" value="Genomic_DNA"/>
</dbReference>
<sequence>MLSISIISIFTIFCDFKVVFAGQDSSNESTCIGHSIQTYQKQTAICCRHGIEPKYSGDGQEQDCCSNQTYIIDTQLCCEKSVVFKITDNGRETKCCGSLRYDPKDETKLCCNGKLHEKKLGKRSWCCGQLKMKSNERCCKDLHGDVAIHKKKPYMKCCQTEYYNKGSHYCFRNRKILPLHQKLCGDQLYDTRTNKCCMKKLYNNISDNDPDYDCCGVKVFHKAMKKCCSLSNLIPAATSCCQKESYNTKTERCCDNGPIKFQKHSEQCCGATLYDSKTQGCCGTRSFNISTHTCCSSSGNMVAKYTDNKCCGTTTYNSKAKVCCAFENKIEIVNKSEDNHDSCCSSGSMNVSESFSKNTHYCSLGKVISNEIKMCGSFEYKKDSDICCQGVFEKDGKLNGKKCCGVGTFSKATHLCCTNQIYSRKERRRCDKKPSNGLLNRRPRNMKTSAKGVCRICNDSKRFFVKALKSNGFDVCKRQGNSLKSLKVRIISQRRHSGKRRIKMIIQTDLYSEKDYERKKIEVLLPCSCRRIRASKAILITELEDFRETVRLGDSDILLPWYSSVRKHVLRQWKTCKTKKNDLVVNNMLEIKSFIDYKYNKLTEKNLK</sequence>
<dbReference type="Pfam" id="PF24748">
    <property type="entry name" value="Galaxin_repeat"/>
    <property type="match status" value="3"/>
</dbReference>
<dbReference type="PANTHER" id="PTHR34490:SF3">
    <property type="entry name" value="GALAXIN-LIKE ISOFORM X2"/>
    <property type="match status" value="1"/>
</dbReference>
<evidence type="ECO:0000259" key="2">
    <source>
        <dbReference type="Pfam" id="PF24748"/>
    </source>
</evidence>
<dbReference type="InterPro" id="IPR055284">
    <property type="entry name" value="Galaxin-like"/>
</dbReference>
<dbReference type="AlphaFoldDB" id="A0A8B6EL67"/>
<feature type="signal peptide" evidence="1">
    <location>
        <begin position="1"/>
        <end position="21"/>
    </location>
</feature>
<dbReference type="Proteomes" id="UP000596742">
    <property type="component" value="Unassembled WGS sequence"/>
</dbReference>
<feature type="domain" description="Galaxin-like repeats" evidence="2">
    <location>
        <begin position="156"/>
        <end position="283"/>
    </location>
</feature>
<dbReference type="InterPro" id="IPR056601">
    <property type="entry name" value="Galaxin_dom"/>
</dbReference>
<feature type="domain" description="Galaxin-like repeats" evidence="2">
    <location>
        <begin position="334"/>
        <end position="430"/>
    </location>
</feature>
<accession>A0A8B6EL67</accession>
<keyword evidence="4" id="KW-1185">Reference proteome</keyword>
<dbReference type="OrthoDB" id="6157149at2759"/>
<organism evidence="3 4">
    <name type="scientific">Mytilus galloprovincialis</name>
    <name type="common">Mediterranean mussel</name>
    <dbReference type="NCBI Taxonomy" id="29158"/>
    <lineage>
        <taxon>Eukaryota</taxon>
        <taxon>Metazoa</taxon>
        <taxon>Spiralia</taxon>
        <taxon>Lophotrochozoa</taxon>
        <taxon>Mollusca</taxon>
        <taxon>Bivalvia</taxon>
        <taxon>Autobranchia</taxon>
        <taxon>Pteriomorphia</taxon>
        <taxon>Mytilida</taxon>
        <taxon>Mytiloidea</taxon>
        <taxon>Mytilidae</taxon>
        <taxon>Mytilinae</taxon>
        <taxon>Mytilus</taxon>
    </lineage>
</organism>
<keyword evidence="1" id="KW-0732">Signal</keyword>
<evidence type="ECO:0000313" key="3">
    <source>
        <dbReference type="EMBL" id="VDI35803.1"/>
    </source>
</evidence>
<feature type="chain" id="PRO_5032962945" description="Galaxin-like repeats domain-containing protein" evidence="1">
    <location>
        <begin position="22"/>
        <end position="608"/>
    </location>
</feature>
<reference evidence="3" key="1">
    <citation type="submission" date="2018-11" db="EMBL/GenBank/DDBJ databases">
        <authorList>
            <person name="Alioto T."/>
            <person name="Alioto T."/>
        </authorList>
    </citation>
    <scope>NUCLEOTIDE SEQUENCE</scope>
</reference>
<evidence type="ECO:0000256" key="1">
    <source>
        <dbReference type="SAM" id="SignalP"/>
    </source>
</evidence>
<protein>
    <recommendedName>
        <fullName evidence="2">Galaxin-like repeats domain-containing protein</fullName>
    </recommendedName>
</protein>
<gene>
    <name evidence="3" type="ORF">MGAL_10B073637</name>
</gene>
<feature type="domain" description="Galaxin-like repeats" evidence="2">
    <location>
        <begin position="23"/>
        <end position="140"/>
    </location>
</feature>
<name>A0A8B6EL67_MYTGA</name>